<comment type="similarity">
    <text evidence="2 15">In the C-terminal section; belongs to the peptidase M41 family.</text>
</comment>
<evidence type="ECO:0000256" key="8">
    <source>
        <dbReference type="ARBA" id="ARBA00022801"/>
    </source>
</evidence>
<feature type="transmembrane region" description="Helical" evidence="15">
    <location>
        <begin position="12"/>
        <end position="28"/>
    </location>
</feature>
<comment type="cofactor">
    <cofactor evidence="15">
        <name>Zn(2+)</name>
        <dbReference type="ChEBI" id="CHEBI:29105"/>
    </cofactor>
    <text evidence="15">Binds 1 zinc ion per subunit.</text>
</comment>
<evidence type="ECO:0000256" key="3">
    <source>
        <dbReference type="ARBA" id="ARBA00022475"/>
    </source>
</evidence>
<dbReference type="FunFam" id="1.20.58.760:FF:000001">
    <property type="entry name" value="ATP-dependent zinc metalloprotease FtsH"/>
    <property type="match status" value="1"/>
</dbReference>
<dbReference type="HAMAP" id="MF_01458">
    <property type="entry name" value="FtsH"/>
    <property type="match status" value="1"/>
</dbReference>
<gene>
    <name evidence="19" type="primary">hflB</name>
    <name evidence="15" type="synonym">ftsH</name>
    <name evidence="19" type="ORF">GKO32_28565</name>
</gene>
<dbReference type="GO" id="GO:0016887">
    <property type="term" value="F:ATP hydrolysis activity"/>
    <property type="evidence" value="ECO:0007669"/>
    <property type="project" value="UniProtKB-UniRule"/>
</dbReference>
<dbReference type="SUPFAM" id="SSF140990">
    <property type="entry name" value="FtsH protease domain-like"/>
    <property type="match status" value="1"/>
</dbReference>
<dbReference type="GO" id="GO:0005524">
    <property type="term" value="F:ATP binding"/>
    <property type="evidence" value="ECO:0007669"/>
    <property type="project" value="UniProtKB-UniRule"/>
</dbReference>
<evidence type="ECO:0000256" key="16">
    <source>
        <dbReference type="RuleBase" id="RU003651"/>
    </source>
</evidence>
<feature type="binding site" evidence="15">
    <location>
        <position position="505"/>
    </location>
    <ligand>
        <name>Zn(2+)</name>
        <dbReference type="ChEBI" id="CHEBI:29105"/>
        <note>catalytic</note>
    </ligand>
</feature>
<feature type="compositionally biased region" description="Basic and acidic residues" evidence="17">
    <location>
        <begin position="621"/>
        <end position="631"/>
    </location>
</feature>
<dbReference type="InterPro" id="IPR003593">
    <property type="entry name" value="AAA+_ATPase"/>
</dbReference>
<feature type="region of interest" description="Disordered" evidence="17">
    <location>
        <begin position="619"/>
        <end position="782"/>
    </location>
</feature>
<keyword evidence="6 15" id="KW-0479">Metal-binding</keyword>
<dbReference type="FunFam" id="1.10.8.60:FF:000001">
    <property type="entry name" value="ATP-dependent zinc metalloprotease FtsH"/>
    <property type="match status" value="1"/>
</dbReference>
<dbReference type="Proteomes" id="UP000440096">
    <property type="component" value="Unassembled WGS sequence"/>
</dbReference>
<reference evidence="19 20" key="1">
    <citation type="submission" date="2019-11" db="EMBL/GenBank/DDBJ databases">
        <title>Draft genome of Amycolatopsis RM579.</title>
        <authorList>
            <person name="Duangmal K."/>
            <person name="Mingma R."/>
        </authorList>
    </citation>
    <scope>NUCLEOTIDE SEQUENCE [LARGE SCALE GENOMIC DNA]</scope>
    <source>
        <strain evidence="19 20">RM579</strain>
    </source>
</reference>
<dbReference type="SMART" id="SM00382">
    <property type="entry name" value="AAA"/>
    <property type="match status" value="1"/>
</dbReference>
<comment type="similarity">
    <text evidence="14 15">In the central section; belongs to the AAA ATPase family.</text>
</comment>
<dbReference type="FunFam" id="3.40.50.300:FF:000001">
    <property type="entry name" value="ATP-dependent zinc metalloprotease FtsH"/>
    <property type="match status" value="1"/>
</dbReference>
<dbReference type="Pfam" id="PF00004">
    <property type="entry name" value="AAA"/>
    <property type="match status" value="1"/>
</dbReference>
<dbReference type="CDD" id="cd19501">
    <property type="entry name" value="RecA-like_FtsH"/>
    <property type="match status" value="1"/>
</dbReference>
<dbReference type="InterPro" id="IPR005936">
    <property type="entry name" value="FtsH"/>
</dbReference>
<evidence type="ECO:0000256" key="15">
    <source>
        <dbReference type="HAMAP-Rule" id="MF_01458"/>
    </source>
</evidence>
<accession>A0A6N7Z8D5</accession>
<feature type="binding site" evidence="15">
    <location>
        <position position="429"/>
    </location>
    <ligand>
        <name>Zn(2+)</name>
        <dbReference type="ChEBI" id="CHEBI:29105"/>
        <note>catalytic</note>
    </ligand>
</feature>
<dbReference type="PANTHER" id="PTHR23076">
    <property type="entry name" value="METALLOPROTEASE M41 FTSH"/>
    <property type="match status" value="1"/>
</dbReference>
<keyword evidence="4 15" id="KW-0645">Protease</keyword>
<dbReference type="GO" id="GO:0004222">
    <property type="term" value="F:metalloendopeptidase activity"/>
    <property type="evidence" value="ECO:0007669"/>
    <property type="project" value="InterPro"/>
</dbReference>
<dbReference type="RefSeq" id="WP_154760014.1">
    <property type="nucleotide sequence ID" value="NZ_WMBA01000056.1"/>
</dbReference>
<keyword evidence="11 15" id="KW-1133">Transmembrane helix</keyword>
<dbReference type="InterPro" id="IPR011546">
    <property type="entry name" value="Pept_M41_FtsH_extracell"/>
</dbReference>
<proteinExistence type="inferred from homology"/>
<name>A0A6N7Z8D5_9PSEU</name>
<comment type="subcellular location">
    <subcellularLocation>
        <location evidence="15">Cell membrane</location>
        <topology evidence="15">Multi-pass membrane protein</topology>
        <orientation evidence="15">Cytoplasmic side</orientation>
    </subcellularLocation>
    <subcellularLocation>
        <location evidence="1">Membrane</location>
    </subcellularLocation>
</comment>
<dbReference type="Pfam" id="PF17862">
    <property type="entry name" value="AAA_lid_3"/>
    <property type="match status" value="1"/>
</dbReference>
<dbReference type="InterPro" id="IPR041569">
    <property type="entry name" value="AAA_lid_3"/>
</dbReference>
<keyword evidence="3 15" id="KW-1003">Cell membrane</keyword>
<feature type="transmembrane region" description="Helical" evidence="15">
    <location>
        <begin position="114"/>
        <end position="135"/>
    </location>
</feature>
<dbReference type="GO" id="GO:0006508">
    <property type="term" value="P:proteolysis"/>
    <property type="evidence" value="ECO:0007669"/>
    <property type="project" value="UniProtKB-KW"/>
</dbReference>
<dbReference type="GO" id="GO:0030163">
    <property type="term" value="P:protein catabolic process"/>
    <property type="evidence" value="ECO:0007669"/>
    <property type="project" value="UniProtKB-UniRule"/>
</dbReference>
<comment type="caution">
    <text evidence="19">The sequence shown here is derived from an EMBL/GenBank/DDBJ whole genome shotgun (WGS) entry which is preliminary data.</text>
</comment>
<evidence type="ECO:0000313" key="19">
    <source>
        <dbReference type="EMBL" id="MTD57904.1"/>
    </source>
</evidence>
<evidence type="ECO:0000256" key="5">
    <source>
        <dbReference type="ARBA" id="ARBA00022692"/>
    </source>
</evidence>
<evidence type="ECO:0000256" key="7">
    <source>
        <dbReference type="ARBA" id="ARBA00022741"/>
    </source>
</evidence>
<feature type="compositionally biased region" description="Low complexity" evidence="17">
    <location>
        <begin position="700"/>
        <end position="713"/>
    </location>
</feature>
<dbReference type="InterPro" id="IPR027417">
    <property type="entry name" value="P-loop_NTPase"/>
</dbReference>
<keyword evidence="13 15" id="KW-0472">Membrane</keyword>
<dbReference type="AlphaFoldDB" id="A0A6N7Z8D5"/>
<keyword evidence="9 15" id="KW-0862">Zinc</keyword>
<feature type="compositionally biased region" description="Basic and acidic residues" evidence="17">
    <location>
        <begin position="743"/>
        <end position="756"/>
    </location>
</feature>
<feature type="binding site" evidence="15">
    <location>
        <position position="433"/>
    </location>
    <ligand>
        <name>Zn(2+)</name>
        <dbReference type="ChEBI" id="CHEBI:29105"/>
        <note>catalytic</note>
    </ligand>
</feature>
<evidence type="ECO:0000256" key="11">
    <source>
        <dbReference type="ARBA" id="ARBA00022989"/>
    </source>
</evidence>
<evidence type="ECO:0000256" key="10">
    <source>
        <dbReference type="ARBA" id="ARBA00022840"/>
    </source>
</evidence>
<dbReference type="Gene3D" id="1.10.8.60">
    <property type="match status" value="1"/>
</dbReference>
<sequence length="782" mass="85384">MDRKRLLRNPLLWIVAVLLLYFAFSTIFDSNRGYTQVPTSQAIAQVNAGNVKEVNLQDKEQQLKLSLNSKIDVDGQQTDQLITSYPSQATGTIYDQLIGKPNIKFTTTVTQQSWISQLLIYMIPLGILLLLLMWMMNNAQGGGNRVLNFGKSKAKQLNKDMPKTTFGDVAGADEAVEELYEIKDFLQNPARYQALGAKIPKGVLLYGPPGTGKTLLARAVAGEAGVPFYTISGSDFVEMFVGVGASRVRDLFEQAKQNSPCIIFVDEIDAVGRQRGAGLGGGHDEREQTLNQLLVEMDGFDARGGIILIAATNRPDILDPALLRPGRFDRQIPVSAPDLSGRRAILEVHSKGKPFAQNVDLQALAKRTVGMSGADLANVINEAALLTARENGRVITDAALEESVDRVIGGPARKSRIISEKEKKITAYHEGGHALAAWAMPDLEPVYKLTILPRGRTGGHALVVPEDDKQLMTRSEMIARLVFALGGRTAEELVFHEPTTGASSDIEQATKIAKAMVTEYGMSARLGAVKYGQEQGDPFLGRSAGRQPDYSLEVAHEIDEEVRKLIETAHTEAYEVLNTYRDVLDDLVLELLEKETLQRKDLERIFASVEKRPHITVFNEFGERTPSDKPPIKTPGELAMERGEPWPPPQEEKQVPRPAPAPVGSVSGGGDLPGGPPYSQPEPPANPYAPPGAPNGGGRYNPSNGSNQWPQPSGGQGGPPNYGAPPGWTPATQPGGGRQWRPPSEEWRHQPNEEQQRGNWFGGAGEDQPRRDPDDQDGQHRQ</sequence>
<dbReference type="GO" id="GO:0005886">
    <property type="term" value="C:plasma membrane"/>
    <property type="evidence" value="ECO:0007669"/>
    <property type="project" value="UniProtKB-SubCell"/>
</dbReference>
<feature type="compositionally biased region" description="Pro residues" evidence="17">
    <location>
        <begin position="674"/>
        <end position="693"/>
    </location>
</feature>
<evidence type="ECO:0000313" key="20">
    <source>
        <dbReference type="Proteomes" id="UP000440096"/>
    </source>
</evidence>
<evidence type="ECO:0000256" key="12">
    <source>
        <dbReference type="ARBA" id="ARBA00023049"/>
    </source>
</evidence>
<evidence type="ECO:0000256" key="17">
    <source>
        <dbReference type="SAM" id="MobiDB-lite"/>
    </source>
</evidence>
<evidence type="ECO:0000259" key="18">
    <source>
        <dbReference type="SMART" id="SM00382"/>
    </source>
</evidence>
<dbReference type="GO" id="GO:0008270">
    <property type="term" value="F:zinc ion binding"/>
    <property type="evidence" value="ECO:0007669"/>
    <property type="project" value="UniProtKB-UniRule"/>
</dbReference>
<comment type="function">
    <text evidence="15">Acts as a processive, ATP-dependent zinc metallopeptidase for both cytoplasmic and membrane proteins. Plays a role in the quality control of integral membrane proteins.</text>
</comment>
<protein>
    <recommendedName>
        <fullName evidence="15">ATP-dependent zinc metalloprotease FtsH</fullName>
        <ecNumber evidence="15">3.4.24.-</ecNumber>
    </recommendedName>
</protein>
<dbReference type="Pfam" id="PF06480">
    <property type="entry name" value="FtsH_ext"/>
    <property type="match status" value="1"/>
</dbReference>
<evidence type="ECO:0000256" key="1">
    <source>
        <dbReference type="ARBA" id="ARBA00004370"/>
    </source>
</evidence>
<evidence type="ECO:0000256" key="14">
    <source>
        <dbReference type="ARBA" id="ARBA00061570"/>
    </source>
</evidence>
<comment type="subunit">
    <text evidence="15">Homohexamer.</text>
</comment>
<keyword evidence="20" id="KW-1185">Reference proteome</keyword>
<dbReference type="EC" id="3.4.24.-" evidence="15"/>
<evidence type="ECO:0000256" key="13">
    <source>
        <dbReference type="ARBA" id="ARBA00023136"/>
    </source>
</evidence>
<feature type="binding site" evidence="15">
    <location>
        <begin position="207"/>
        <end position="214"/>
    </location>
    <ligand>
        <name>ATP</name>
        <dbReference type="ChEBI" id="CHEBI:30616"/>
    </ligand>
</feature>
<dbReference type="PANTHER" id="PTHR23076:SF97">
    <property type="entry name" value="ATP-DEPENDENT ZINC METALLOPROTEASE YME1L1"/>
    <property type="match status" value="1"/>
</dbReference>
<keyword evidence="12 15" id="KW-0482">Metalloprotease</keyword>
<organism evidence="19 20">
    <name type="scientific">Amycolatopsis pithecellobii</name>
    <dbReference type="NCBI Taxonomy" id="664692"/>
    <lineage>
        <taxon>Bacteria</taxon>
        <taxon>Bacillati</taxon>
        <taxon>Actinomycetota</taxon>
        <taxon>Actinomycetes</taxon>
        <taxon>Pseudonocardiales</taxon>
        <taxon>Pseudonocardiaceae</taxon>
        <taxon>Amycolatopsis</taxon>
    </lineage>
</organism>
<dbReference type="Gene3D" id="1.20.58.760">
    <property type="entry name" value="Peptidase M41"/>
    <property type="match status" value="1"/>
</dbReference>
<feature type="compositionally biased region" description="Basic and acidic residues" evidence="17">
    <location>
        <begin position="767"/>
        <end position="782"/>
    </location>
</feature>
<evidence type="ECO:0000256" key="6">
    <source>
        <dbReference type="ARBA" id="ARBA00022723"/>
    </source>
</evidence>
<evidence type="ECO:0000256" key="4">
    <source>
        <dbReference type="ARBA" id="ARBA00022670"/>
    </source>
</evidence>
<dbReference type="NCBIfam" id="TIGR01241">
    <property type="entry name" value="FtsH_fam"/>
    <property type="match status" value="1"/>
</dbReference>
<feature type="compositionally biased region" description="Basic and acidic residues" evidence="17">
    <location>
        <begin position="639"/>
        <end position="655"/>
    </location>
</feature>
<feature type="active site" evidence="15">
    <location>
        <position position="430"/>
    </location>
</feature>
<dbReference type="GO" id="GO:0004176">
    <property type="term" value="F:ATP-dependent peptidase activity"/>
    <property type="evidence" value="ECO:0007669"/>
    <property type="project" value="InterPro"/>
</dbReference>
<keyword evidence="7 15" id="KW-0547">Nucleotide-binding</keyword>
<dbReference type="Gene3D" id="3.40.50.300">
    <property type="entry name" value="P-loop containing nucleotide triphosphate hydrolases"/>
    <property type="match status" value="1"/>
</dbReference>
<evidence type="ECO:0000256" key="2">
    <source>
        <dbReference type="ARBA" id="ARBA00010044"/>
    </source>
</evidence>
<evidence type="ECO:0000256" key="9">
    <source>
        <dbReference type="ARBA" id="ARBA00022833"/>
    </source>
</evidence>
<keyword evidence="5 15" id="KW-0812">Transmembrane</keyword>
<dbReference type="EMBL" id="WMBA01000056">
    <property type="protein sequence ID" value="MTD57904.1"/>
    <property type="molecule type" value="Genomic_DNA"/>
</dbReference>
<comment type="similarity">
    <text evidence="16">Belongs to the AAA ATPase family.</text>
</comment>
<dbReference type="SUPFAM" id="SSF52540">
    <property type="entry name" value="P-loop containing nucleoside triphosphate hydrolases"/>
    <property type="match status" value="1"/>
</dbReference>
<dbReference type="PRINTS" id="PR00830">
    <property type="entry name" value="ENDOLAPTASE"/>
</dbReference>
<keyword evidence="10 15" id="KW-0067">ATP-binding</keyword>
<dbReference type="PROSITE" id="PS00674">
    <property type="entry name" value="AAA"/>
    <property type="match status" value="1"/>
</dbReference>
<keyword evidence="8 15" id="KW-0378">Hydrolase</keyword>
<dbReference type="OrthoDB" id="9809379at2"/>
<dbReference type="InterPro" id="IPR037219">
    <property type="entry name" value="Peptidase_M41-like"/>
</dbReference>
<dbReference type="InterPro" id="IPR003959">
    <property type="entry name" value="ATPase_AAA_core"/>
</dbReference>
<dbReference type="InterPro" id="IPR003960">
    <property type="entry name" value="ATPase_AAA_CS"/>
</dbReference>
<feature type="domain" description="AAA+ ATPase" evidence="18">
    <location>
        <begin position="199"/>
        <end position="338"/>
    </location>
</feature>
<dbReference type="InterPro" id="IPR000642">
    <property type="entry name" value="Peptidase_M41"/>
</dbReference>
<dbReference type="Pfam" id="PF01434">
    <property type="entry name" value="Peptidase_M41"/>
    <property type="match status" value="1"/>
</dbReference>